<dbReference type="Proteomes" id="UP001230156">
    <property type="component" value="Unassembled WGS sequence"/>
</dbReference>
<evidence type="ECO:0000256" key="3">
    <source>
        <dbReference type="SAM" id="MobiDB-lite"/>
    </source>
</evidence>
<evidence type="ECO:0000256" key="1">
    <source>
        <dbReference type="ARBA" id="ARBA00007613"/>
    </source>
</evidence>
<gene>
    <name evidence="4" type="ORF">Q8A70_20975</name>
</gene>
<keyword evidence="2" id="KW-0449">Lipoprotein</keyword>
<comment type="subcellular location">
    <subcellularLocation>
        <location evidence="2">Cell membrane</location>
        <topology evidence="2">Lipid-anchor</topology>
    </subcellularLocation>
</comment>
<dbReference type="RefSeq" id="WP_379959087.1">
    <property type="nucleotide sequence ID" value="NZ_JAUYVI010000006.1"/>
</dbReference>
<keyword evidence="5" id="KW-1185">Reference proteome</keyword>
<protein>
    <submittedName>
        <fullName evidence="4">Efflux transporter outer membrane subunit</fullName>
    </submittedName>
</protein>
<dbReference type="Pfam" id="PF02321">
    <property type="entry name" value="OEP"/>
    <property type="match status" value="2"/>
</dbReference>
<dbReference type="PANTHER" id="PTHR30203">
    <property type="entry name" value="OUTER MEMBRANE CATION EFFLUX PROTEIN"/>
    <property type="match status" value="1"/>
</dbReference>
<feature type="chain" id="PRO_5044999725" evidence="2">
    <location>
        <begin position="18"/>
        <end position="491"/>
    </location>
</feature>
<feature type="signal peptide" evidence="2">
    <location>
        <begin position="1"/>
        <end position="17"/>
    </location>
</feature>
<accession>A0ABU0YR24</accession>
<dbReference type="EMBL" id="JAUYVI010000006">
    <property type="protein sequence ID" value="MDQ7250177.1"/>
    <property type="molecule type" value="Genomic_DNA"/>
</dbReference>
<feature type="region of interest" description="Disordered" evidence="3">
    <location>
        <begin position="108"/>
        <end position="142"/>
    </location>
</feature>
<proteinExistence type="inferred from homology"/>
<keyword evidence="2" id="KW-0812">Transmembrane</keyword>
<sequence length="491" mass="51374">MTMMRKHWLLLGVLALAGCDLGPGPVQPKISLPTAWEEQSPAATTWPAADWWKAFGSAELDGLMTEAQANNLDIAAAAARVMQAEAQLRVTGASLFPLVNFTSNVKQRGPAGDPKLIEGSGSSSNLSRDLGGGSSSSRHSSSVDVGLSASYELDFWGKNRDNVNAAAASLQSSRFDRETVALTVSSGVASTYLQIMTLKDRIALARQNLENAQSVERVVESKTRNGAVSGLDLAQQQSQVSAQQAAIPPLELQEKQATNALALLLGRNPEQLKLTGTGLKGLTLPTVGSGLPSGLLTRRPDIQKAEADLTSANANLLAARAAMLPTIDLSANLSLEALATNFAFAGAGAAYSAAASLLQPIFDAGQLRGQKDVAAGKQLELVQTYHSTILTALSDVENALASIDSLKTQQQWQEAQVAQAGTAFAIAQSQYRSGSSELLPVLDAQRTVFQAEDSRLTILLSQLQAAVSLYKALGGGWQSGAKTAVAANAAP</sequence>
<keyword evidence="2" id="KW-1134">Transmembrane beta strand</keyword>
<name>A0ABU0YR24_9PROT</name>
<dbReference type="SUPFAM" id="SSF56954">
    <property type="entry name" value="Outer membrane efflux proteins (OEP)"/>
    <property type="match status" value="1"/>
</dbReference>
<reference evidence="5" key="1">
    <citation type="submission" date="2023-08" db="EMBL/GenBank/DDBJ databases">
        <title>Rhodospirillaceae gen. nov., a novel taxon isolated from the Yangtze River Yuezi River estuary sludge.</title>
        <authorList>
            <person name="Ruan L."/>
        </authorList>
    </citation>
    <scope>NUCLEOTIDE SEQUENCE [LARGE SCALE GENOMIC DNA]</scope>
    <source>
        <strain evidence="5">R-7</strain>
    </source>
</reference>
<evidence type="ECO:0000256" key="2">
    <source>
        <dbReference type="RuleBase" id="RU362097"/>
    </source>
</evidence>
<comment type="similarity">
    <text evidence="1 2">Belongs to the outer membrane factor (OMF) (TC 1.B.17) family.</text>
</comment>
<organism evidence="4 5">
    <name type="scientific">Dongia sedimenti</name>
    <dbReference type="NCBI Taxonomy" id="3064282"/>
    <lineage>
        <taxon>Bacteria</taxon>
        <taxon>Pseudomonadati</taxon>
        <taxon>Pseudomonadota</taxon>
        <taxon>Alphaproteobacteria</taxon>
        <taxon>Rhodospirillales</taxon>
        <taxon>Dongiaceae</taxon>
        <taxon>Dongia</taxon>
    </lineage>
</organism>
<dbReference type="Gene3D" id="2.20.200.10">
    <property type="entry name" value="Outer membrane efflux proteins (OEP)"/>
    <property type="match status" value="1"/>
</dbReference>
<comment type="caution">
    <text evidence="4">The sequence shown here is derived from an EMBL/GenBank/DDBJ whole genome shotgun (WGS) entry which is preliminary data.</text>
</comment>
<dbReference type="PANTHER" id="PTHR30203:SF33">
    <property type="entry name" value="BLR4455 PROTEIN"/>
    <property type="match status" value="1"/>
</dbReference>
<keyword evidence="2" id="KW-0564">Palmitate</keyword>
<dbReference type="NCBIfam" id="TIGR01845">
    <property type="entry name" value="outer_NodT"/>
    <property type="match status" value="1"/>
</dbReference>
<keyword evidence="2" id="KW-0732">Signal</keyword>
<dbReference type="InterPro" id="IPR010131">
    <property type="entry name" value="MdtP/NodT-like"/>
</dbReference>
<evidence type="ECO:0000313" key="4">
    <source>
        <dbReference type="EMBL" id="MDQ7250177.1"/>
    </source>
</evidence>
<dbReference type="PROSITE" id="PS51257">
    <property type="entry name" value="PROKAR_LIPOPROTEIN"/>
    <property type="match status" value="1"/>
</dbReference>
<keyword evidence="2" id="KW-0472">Membrane</keyword>
<feature type="compositionally biased region" description="Low complexity" evidence="3">
    <location>
        <begin position="119"/>
        <end position="142"/>
    </location>
</feature>
<dbReference type="Gene3D" id="1.20.1600.10">
    <property type="entry name" value="Outer membrane efflux proteins (OEP)"/>
    <property type="match status" value="1"/>
</dbReference>
<dbReference type="InterPro" id="IPR003423">
    <property type="entry name" value="OMP_efflux"/>
</dbReference>
<evidence type="ECO:0000313" key="5">
    <source>
        <dbReference type="Proteomes" id="UP001230156"/>
    </source>
</evidence>